<evidence type="ECO:0000313" key="4">
    <source>
        <dbReference type="RefSeq" id="XP_033529447.1"/>
    </source>
</evidence>
<sequence>MLGPPGLFHVLMNLILTIVRIHFDTEPLLPSDTKPSLPSDTKPSLPSDAKPLLLSDTTLLSDIIYWDRKGYTRESPKFYMFDPLLKQSFYARVLMLWYHVLTRRGHI</sequence>
<name>A0A6G1FPZ5_9PEZI</name>
<dbReference type="RefSeq" id="XP_033529447.1">
    <property type="nucleotide sequence ID" value="XM_033675230.1"/>
</dbReference>
<evidence type="ECO:0000256" key="1">
    <source>
        <dbReference type="SAM" id="SignalP"/>
    </source>
</evidence>
<dbReference type="Proteomes" id="UP000504638">
    <property type="component" value="Unplaced"/>
</dbReference>
<evidence type="ECO:0000313" key="3">
    <source>
        <dbReference type="Proteomes" id="UP000504638"/>
    </source>
</evidence>
<proteinExistence type="predicted"/>
<accession>A0A6G1FPZ5</accession>
<dbReference type="AlphaFoldDB" id="A0A6G1FPZ5"/>
<dbReference type="EMBL" id="ML975226">
    <property type="protein sequence ID" value="KAF1807816.1"/>
    <property type="molecule type" value="Genomic_DNA"/>
</dbReference>
<gene>
    <name evidence="2 4" type="ORF">P152DRAFT_324362</name>
</gene>
<reference evidence="4" key="3">
    <citation type="submission" date="2025-04" db="UniProtKB">
        <authorList>
            <consortium name="RefSeq"/>
        </authorList>
    </citation>
    <scope>IDENTIFICATION</scope>
    <source>
        <strain evidence="4">CBS 781.70</strain>
    </source>
</reference>
<dbReference type="GeneID" id="54415800"/>
<organism evidence="2">
    <name type="scientific">Eremomyces bilateralis CBS 781.70</name>
    <dbReference type="NCBI Taxonomy" id="1392243"/>
    <lineage>
        <taxon>Eukaryota</taxon>
        <taxon>Fungi</taxon>
        <taxon>Dikarya</taxon>
        <taxon>Ascomycota</taxon>
        <taxon>Pezizomycotina</taxon>
        <taxon>Dothideomycetes</taxon>
        <taxon>Dothideomycetes incertae sedis</taxon>
        <taxon>Eremomycetales</taxon>
        <taxon>Eremomycetaceae</taxon>
        <taxon>Eremomyces</taxon>
    </lineage>
</organism>
<evidence type="ECO:0000313" key="2">
    <source>
        <dbReference type="EMBL" id="KAF1807816.1"/>
    </source>
</evidence>
<protein>
    <submittedName>
        <fullName evidence="2 4">Uncharacterized protein</fullName>
    </submittedName>
</protein>
<keyword evidence="1" id="KW-0732">Signal</keyword>
<feature type="signal peptide" evidence="1">
    <location>
        <begin position="1"/>
        <end position="23"/>
    </location>
</feature>
<reference evidence="2 4" key="1">
    <citation type="submission" date="2020-01" db="EMBL/GenBank/DDBJ databases">
        <authorList>
            <consortium name="DOE Joint Genome Institute"/>
            <person name="Haridas S."/>
            <person name="Albert R."/>
            <person name="Binder M."/>
            <person name="Bloem J."/>
            <person name="Labutti K."/>
            <person name="Salamov A."/>
            <person name="Andreopoulos B."/>
            <person name="Baker S.E."/>
            <person name="Barry K."/>
            <person name="Bills G."/>
            <person name="Bluhm B.H."/>
            <person name="Cannon C."/>
            <person name="Castanera R."/>
            <person name="Culley D.E."/>
            <person name="Daum C."/>
            <person name="Ezra D."/>
            <person name="Gonzalez J.B."/>
            <person name="Henrissat B."/>
            <person name="Kuo A."/>
            <person name="Liang C."/>
            <person name="Lipzen A."/>
            <person name="Lutzoni F."/>
            <person name="Magnuson J."/>
            <person name="Mondo S."/>
            <person name="Nolan M."/>
            <person name="Ohm R."/>
            <person name="Pangilinan J."/>
            <person name="Park H.-J."/>
            <person name="Ramirez L."/>
            <person name="Alfaro M."/>
            <person name="Sun H."/>
            <person name="Tritt A."/>
            <person name="Yoshinaga Y."/>
            <person name="Zwiers L.-H."/>
            <person name="Turgeon B.G."/>
            <person name="Goodwin S.B."/>
            <person name="Spatafora J.W."/>
            <person name="Crous P.W."/>
            <person name="Grigoriev I.V."/>
        </authorList>
    </citation>
    <scope>NUCLEOTIDE SEQUENCE</scope>
    <source>
        <strain evidence="2 4">CBS 781.70</strain>
    </source>
</reference>
<keyword evidence="3" id="KW-1185">Reference proteome</keyword>
<feature type="chain" id="PRO_5044631494" evidence="1">
    <location>
        <begin position="24"/>
        <end position="107"/>
    </location>
</feature>
<reference evidence="4" key="2">
    <citation type="submission" date="2020-04" db="EMBL/GenBank/DDBJ databases">
        <authorList>
            <consortium name="NCBI Genome Project"/>
        </authorList>
    </citation>
    <scope>NUCLEOTIDE SEQUENCE</scope>
    <source>
        <strain evidence="4">CBS 781.70</strain>
    </source>
</reference>